<dbReference type="Pfam" id="PF14111">
    <property type="entry name" value="DUF4283"/>
    <property type="match status" value="1"/>
</dbReference>
<protein>
    <recommendedName>
        <fullName evidence="3">DUF4283 domain-containing protein</fullName>
    </recommendedName>
</protein>
<dbReference type="PANTHER" id="PTHR31286">
    <property type="entry name" value="GLYCINE-RICH CELL WALL STRUCTURAL PROTEIN 1.8-LIKE"/>
    <property type="match status" value="1"/>
</dbReference>
<reference evidence="4" key="1">
    <citation type="journal article" date="2013" name="J. Plant Res.">
        <title>Effect of fungi and light on seed germination of three Opuntia species from semiarid lands of central Mexico.</title>
        <authorList>
            <person name="Delgado-Sanchez P."/>
            <person name="Jimenez-Bremont J.F."/>
            <person name="Guerrero-Gonzalez Mde L."/>
            <person name="Flores J."/>
        </authorList>
    </citation>
    <scope>NUCLEOTIDE SEQUENCE</scope>
    <source>
        <tissue evidence="4">Cladode</tissue>
    </source>
</reference>
<evidence type="ECO:0000256" key="2">
    <source>
        <dbReference type="SAM" id="Phobius"/>
    </source>
</evidence>
<name>A0A7C9F5N3_OPUST</name>
<dbReference type="EMBL" id="GISG01270545">
    <property type="protein sequence ID" value="MBA4676268.1"/>
    <property type="molecule type" value="Transcribed_RNA"/>
</dbReference>
<keyword evidence="2" id="KW-1133">Transmembrane helix</keyword>
<keyword evidence="2" id="KW-0472">Membrane</keyword>
<feature type="domain" description="DUF4283" evidence="3">
    <location>
        <begin position="33"/>
        <end position="111"/>
    </location>
</feature>
<keyword evidence="2" id="KW-0812">Transmembrane</keyword>
<organism evidence="4">
    <name type="scientific">Opuntia streptacantha</name>
    <name type="common">Prickly pear cactus</name>
    <name type="synonym">Opuntia cardona</name>
    <dbReference type="NCBI Taxonomy" id="393608"/>
    <lineage>
        <taxon>Eukaryota</taxon>
        <taxon>Viridiplantae</taxon>
        <taxon>Streptophyta</taxon>
        <taxon>Embryophyta</taxon>
        <taxon>Tracheophyta</taxon>
        <taxon>Spermatophyta</taxon>
        <taxon>Magnoliopsida</taxon>
        <taxon>eudicotyledons</taxon>
        <taxon>Gunneridae</taxon>
        <taxon>Pentapetalae</taxon>
        <taxon>Caryophyllales</taxon>
        <taxon>Cactineae</taxon>
        <taxon>Cactaceae</taxon>
        <taxon>Opuntioideae</taxon>
        <taxon>Opuntia</taxon>
    </lineage>
</organism>
<dbReference type="EMBL" id="GISG01270544">
    <property type="protein sequence ID" value="MBA4676267.1"/>
    <property type="molecule type" value="Transcribed_RNA"/>
</dbReference>
<evidence type="ECO:0000313" key="4">
    <source>
        <dbReference type="EMBL" id="MBA4676268.1"/>
    </source>
</evidence>
<feature type="transmembrane region" description="Helical" evidence="2">
    <location>
        <begin position="257"/>
        <end position="279"/>
    </location>
</feature>
<reference evidence="4" key="2">
    <citation type="submission" date="2020-07" db="EMBL/GenBank/DDBJ databases">
        <authorList>
            <person name="Vera ALvarez R."/>
            <person name="Arias-Moreno D.M."/>
            <person name="Jimenez-Jacinto V."/>
            <person name="Jimenez-Bremont J.F."/>
            <person name="Swaminathan K."/>
            <person name="Moose S.P."/>
            <person name="Guerrero-Gonzalez M.L."/>
            <person name="Marino-Ramirez L."/>
            <person name="Landsman D."/>
            <person name="Rodriguez-Kessler M."/>
            <person name="Delgado-Sanchez P."/>
        </authorList>
    </citation>
    <scope>NUCLEOTIDE SEQUENCE</scope>
    <source>
        <tissue evidence="4">Cladode</tissue>
    </source>
</reference>
<dbReference type="InterPro" id="IPR025558">
    <property type="entry name" value="DUF4283"/>
</dbReference>
<proteinExistence type="predicted"/>
<feature type="region of interest" description="Disordered" evidence="1">
    <location>
        <begin position="1"/>
        <end position="21"/>
    </location>
</feature>
<sequence>MGDSSNPSHEIPSVNHSQPKHSSAINIDEFSAMCLLGKVWGEAITLSAIIHRTRNDWKFTKGQIEYVDLGNEWVLIRFATSQDRDLVFSQRPWYVNGLNFVIIPWIPLFDPYNSQISRVDQWVRIPRLPWEFWEADYLGDPYKSQISMFILCWLTSSHLSGHDVDSLDISNVLALLVFRCCEFVFFIIHVPIAVWSDFPLFFRCNYHPRLLGCSSEKETHSRWAFLEQYQKLTDGWRIISKNKAIGTQCVNSHLASISGVAFVIIFIFWMDLSFFTVVVMKVQLCLMASEHYGFYELDGCSKAFSPTAFGLRFYDTGDHPMSEIYCDKSRLVMRQFYRNDTQV</sequence>
<evidence type="ECO:0000259" key="3">
    <source>
        <dbReference type="Pfam" id="PF14111"/>
    </source>
</evidence>
<dbReference type="PANTHER" id="PTHR31286:SF180">
    <property type="entry name" value="OS10G0362600 PROTEIN"/>
    <property type="match status" value="1"/>
</dbReference>
<evidence type="ECO:0000256" key="1">
    <source>
        <dbReference type="SAM" id="MobiDB-lite"/>
    </source>
</evidence>
<dbReference type="InterPro" id="IPR040256">
    <property type="entry name" value="At4g02000-like"/>
</dbReference>
<dbReference type="AlphaFoldDB" id="A0A7C9F5N3"/>
<accession>A0A7C9F5N3</accession>